<feature type="domain" description="Reverse transcriptase Ty1/copia-type" evidence="1">
    <location>
        <begin position="53"/>
        <end position="163"/>
    </location>
</feature>
<evidence type="ECO:0000313" key="2">
    <source>
        <dbReference type="EMBL" id="KYP60506.1"/>
    </source>
</evidence>
<protein>
    <submittedName>
        <fullName evidence="2">Retrovirus-related Pol polyprotein from transposon TNT 1-94</fullName>
    </submittedName>
</protein>
<keyword evidence="3" id="KW-1185">Reference proteome</keyword>
<organism evidence="2 3">
    <name type="scientific">Cajanus cajan</name>
    <name type="common">Pigeon pea</name>
    <name type="synonym">Cajanus indicus</name>
    <dbReference type="NCBI Taxonomy" id="3821"/>
    <lineage>
        <taxon>Eukaryota</taxon>
        <taxon>Viridiplantae</taxon>
        <taxon>Streptophyta</taxon>
        <taxon>Embryophyta</taxon>
        <taxon>Tracheophyta</taxon>
        <taxon>Spermatophyta</taxon>
        <taxon>Magnoliopsida</taxon>
        <taxon>eudicotyledons</taxon>
        <taxon>Gunneridae</taxon>
        <taxon>Pentapetalae</taxon>
        <taxon>rosids</taxon>
        <taxon>fabids</taxon>
        <taxon>Fabales</taxon>
        <taxon>Fabaceae</taxon>
        <taxon>Papilionoideae</taxon>
        <taxon>50 kb inversion clade</taxon>
        <taxon>NPAAA clade</taxon>
        <taxon>indigoferoid/millettioid clade</taxon>
        <taxon>Phaseoleae</taxon>
        <taxon>Cajanus</taxon>
    </lineage>
</organism>
<accession>A0A151T0C9</accession>
<gene>
    <name evidence="2" type="ORF">KK1_022912</name>
</gene>
<proteinExistence type="predicted"/>
<dbReference type="SUPFAM" id="SSF56672">
    <property type="entry name" value="DNA/RNA polymerases"/>
    <property type="match status" value="1"/>
</dbReference>
<dbReference type="Pfam" id="PF07727">
    <property type="entry name" value="RVT_2"/>
    <property type="match status" value="1"/>
</dbReference>
<name>A0A151T0C9_CAJCA</name>
<dbReference type="Gramene" id="C.cajan_22255.t">
    <property type="protein sequence ID" value="C.cajan_22255.t"/>
    <property type="gene ID" value="C.cajan_22255"/>
</dbReference>
<dbReference type="AlphaFoldDB" id="A0A151T0C9"/>
<evidence type="ECO:0000313" key="3">
    <source>
        <dbReference type="Proteomes" id="UP000075243"/>
    </source>
</evidence>
<dbReference type="EMBL" id="CM003611">
    <property type="protein sequence ID" value="KYP60506.1"/>
    <property type="molecule type" value="Genomic_DNA"/>
</dbReference>
<reference evidence="2 3" key="1">
    <citation type="journal article" date="2012" name="Nat. Biotechnol.">
        <title>Draft genome sequence of pigeonpea (Cajanus cajan), an orphan legume crop of resource-poor farmers.</title>
        <authorList>
            <person name="Varshney R.K."/>
            <person name="Chen W."/>
            <person name="Li Y."/>
            <person name="Bharti A.K."/>
            <person name="Saxena R.K."/>
            <person name="Schlueter J.A."/>
            <person name="Donoghue M.T."/>
            <person name="Azam S."/>
            <person name="Fan G."/>
            <person name="Whaley A.M."/>
            <person name="Farmer A.D."/>
            <person name="Sheridan J."/>
            <person name="Iwata A."/>
            <person name="Tuteja R."/>
            <person name="Penmetsa R.V."/>
            <person name="Wu W."/>
            <person name="Upadhyaya H.D."/>
            <person name="Yang S.P."/>
            <person name="Shah T."/>
            <person name="Saxena K.B."/>
            <person name="Michael T."/>
            <person name="McCombie W.R."/>
            <person name="Yang B."/>
            <person name="Zhang G."/>
            <person name="Yang H."/>
            <person name="Wang J."/>
            <person name="Spillane C."/>
            <person name="Cook D.R."/>
            <person name="May G.D."/>
            <person name="Xu X."/>
            <person name="Jackson S.A."/>
        </authorList>
    </citation>
    <scope>NUCLEOTIDE SEQUENCE [LARGE SCALE GENOMIC DNA]</scope>
    <source>
        <strain evidence="3">cv. Asha</strain>
    </source>
</reference>
<evidence type="ECO:0000259" key="1">
    <source>
        <dbReference type="Pfam" id="PF07727"/>
    </source>
</evidence>
<dbReference type="InterPro" id="IPR013103">
    <property type="entry name" value="RVT_2"/>
</dbReference>
<dbReference type="InterPro" id="IPR043502">
    <property type="entry name" value="DNA/RNA_pol_sf"/>
</dbReference>
<sequence length="215" mass="25317">MASGNNGVFVVPQFSGKNYHIWIVKMRSCLKPFGLWEYVDALIISQIINKIQIYNTYIQEEIYVEQLASFIILGHEEKFYRLYKALYGLKQALRVWYNIVDSHFLQNDFKRGQNELTLYMKDCGNRKKVVVSFYVDDLLIIGDDVDEIEEFKKSMLQVFEMQESLDKEELRCSIDVYCKYAEQLADILIKTLPIVKFNVLRSKLGVLKKSFKEEC</sequence>
<dbReference type="Proteomes" id="UP000075243">
    <property type="component" value="Chromosome 9"/>
</dbReference>